<protein>
    <submittedName>
        <fullName evidence="2">NiFe hydrogenase</fullName>
    </submittedName>
</protein>
<evidence type="ECO:0000256" key="1">
    <source>
        <dbReference type="SAM" id="Phobius"/>
    </source>
</evidence>
<dbReference type="PATRIC" id="fig|1550566.3.peg.1750"/>
<dbReference type="EMBL" id="JXOJ01000003">
    <property type="protein sequence ID" value="KLK87934.1"/>
    <property type="molecule type" value="Genomic_DNA"/>
</dbReference>
<reference evidence="2 3" key="1">
    <citation type="journal article" date="2015" name="Int. J. Syst. Evol. Microbiol.">
        <title>Methanoculleus sediminis sp. nov., a methanogen from sediments near a submarine mud volcano.</title>
        <authorList>
            <person name="Chen S.C."/>
            <person name="Chen M.F."/>
            <person name="Lai M.C."/>
            <person name="Weng C.Y."/>
            <person name="Wu S.Y."/>
            <person name="Lin S."/>
            <person name="Yang T.F."/>
            <person name="Chen P.C."/>
        </authorList>
    </citation>
    <scope>NUCLEOTIDE SEQUENCE [LARGE SCALE GENOMIC DNA]</scope>
    <source>
        <strain evidence="2 3">S3Fa</strain>
    </source>
</reference>
<sequence length="81" mass="8749">MPVTPEFVLGCIILIIGVIAAGFPRPTTYLSRLISLEIPGFGLLLIMLAYDEMLALLTFVGVTAISTFVLVRAIERKEAAP</sequence>
<dbReference type="Proteomes" id="UP000035301">
    <property type="component" value="Unassembled WGS sequence"/>
</dbReference>
<dbReference type="Pfam" id="PF09880">
    <property type="entry name" value="EhaE"/>
    <property type="match status" value="1"/>
</dbReference>
<keyword evidence="1" id="KW-1133">Transmembrane helix</keyword>
<comment type="caution">
    <text evidence="2">The sequence shown here is derived from an EMBL/GenBank/DDBJ whole genome shotgun (WGS) entry which is preliminary data.</text>
</comment>
<gene>
    <name evidence="2" type="ORF">SZ63_08030</name>
</gene>
<evidence type="ECO:0000313" key="3">
    <source>
        <dbReference type="Proteomes" id="UP000035301"/>
    </source>
</evidence>
<name>A0A0H1QYP2_9EURY</name>
<dbReference type="STRING" id="1550566.SZ63_08030"/>
<evidence type="ECO:0000313" key="2">
    <source>
        <dbReference type="EMBL" id="KLK87934.1"/>
    </source>
</evidence>
<accession>A0A0H1QYP2</accession>
<keyword evidence="1" id="KW-0812">Transmembrane</keyword>
<dbReference type="AlphaFoldDB" id="A0A0H1QYP2"/>
<keyword evidence="3" id="KW-1185">Reference proteome</keyword>
<organism evidence="2 3">
    <name type="scientific">Methanoculleus sediminis</name>
    <dbReference type="NCBI Taxonomy" id="1550566"/>
    <lineage>
        <taxon>Archaea</taxon>
        <taxon>Methanobacteriati</taxon>
        <taxon>Methanobacteriota</taxon>
        <taxon>Stenosarchaea group</taxon>
        <taxon>Methanomicrobia</taxon>
        <taxon>Methanomicrobiales</taxon>
        <taxon>Methanomicrobiaceae</taxon>
        <taxon>Methanoculleus</taxon>
    </lineage>
</organism>
<keyword evidence="1" id="KW-0472">Membrane</keyword>
<dbReference type="RefSeq" id="WP_048184037.1">
    <property type="nucleotide sequence ID" value="NZ_JXOJ01000003.1"/>
</dbReference>
<dbReference type="InterPro" id="IPR011317">
    <property type="entry name" value="Prd_NiFe_hyd_3_EhaE"/>
</dbReference>
<feature type="transmembrane region" description="Helical" evidence="1">
    <location>
        <begin position="6"/>
        <end position="23"/>
    </location>
</feature>
<proteinExistence type="predicted"/>
<feature type="transmembrane region" description="Helical" evidence="1">
    <location>
        <begin position="56"/>
        <end position="74"/>
    </location>
</feature>